<accession>A0A9Q3I9X8</accession>
<protein>
    <submittedName>
        <fullName evidence="2">Uncharacterized protein</fullName>
    </submittedName>
</protein>
<dbReference type="Proteomes" id="UP000765509">
    <property type="component" value="Unassembled WGS sequence"/>
</dbReference>
<gene>
    <name evidence="2" type="ORF">O181_071340</name>
</gene>
<reference evidence="2" key="1">
    <citation type="submission" date="2021-03" db="EMBL/GenBank/DDBJ databases">
        <title>Draft genome sequence of rust myrtle Austropuccinia psidii MF-1, a brazilian biotype.</title>
        <authorList>
            <person name="Quecine M.C."/>
            <person name="Pachon D.M.R."/>
            <person name="Bonatelli M.L."/>
            <person name="Correr F.H."/>
            <person name="Franceschini L.M."/>
            <person name="Leite T.F."/>
            <person name="Margarido G.R.A."/>
            <person name="Almeida C.A."/>
            <person name="Ferrarezi J.A."/>
            <person name="Labate C.A."/>
        </authorList>
    </citation>
    <scope>NUCLEOTIDE SEQUENCE</scope>
    <source>
        <strain evidence="2">MF-1</strain>
    </source>
</reference>
<evidence type="ECO:0000313" key="2">
    <source>
        <dbReference type="EMBL" id="MBW0531625.1"/>
    </source>
</evidence>
<dbReference type="EMBL" id="AVOT02037010">
    <property type="protein sequence ID" value="MBW0531625.1"/>
    <property type="molecule type" value="Genomic_DNA"/>
</dbReference>
<evidence type="ECO:0000256" key="1">
    <source>
        <dbReference type="SAM" id="MobiDB-lite"/>
    </source>
</evidence>
<feature type="compositionally biased region" description="Basic and acidic residues" evidence="1">
    <location>
        <begin position="264"/>
        <end position="280"/>
    </location>
</feature>
<feature type="region of interest" description="Disordered" evidence="1">
    <location>
        <begin position="256"/>
        <end position="310"/>
    </location>
</feature>
<organism evidence="2 3">
    <name type="scientific">Austropuccinia psidii MF-1</name>
    <dbReference type="NCBI Taxonomy" id="1389203"/>
    <lineage>
        <taxon>Eukaryota</taxon>
        <taxon>Fungi</taxon>
        <taxon>Dikarya</taxon>
        <taxon>Basidiomycota</taxon>
        <taxon>Pucciniomycotina</taxon>
        <taxon>Pucciniomycetes</taxon>
        <taxon>Pucciniales</taxon>
        <taxon>Sphaerophragmiaceae</taxon>
        <taxon>Austropuccinia</taxon>
    </lineage>
</organism>
<feature type="region of interest" description="Disordered" evidence="1">
    <location>
        <begin position="212"/>
        <end position="232"/>
    </location>
</feature>
<feature type="compositionally biased region" description="Polar residues" evidence="1">
    <location>
        <begin position="285"/>
        <end position="300"/>
    </location>
</feature>
<proteinExistence type="predicted"/>
<name>A0A9Q3I9X8_9BASI</name>
<dbReference type="AlphaFoldDB" id="A0A9Q3I9X8"/>
<keyword evidence="3" id="KW-1185">Reference proteome</keyword>
<comment type="caution">
    <text evidence="2">The sequence shown here is derived from an EMBL/GenBank/DDBJ whole genome shotgun (WGS) entry which is preliminary data.</text>
</comment>
<evidence type="ECO:0000313" key="3">
    <source>
        <dbReference type="Proteomes" id="UP000765509"/>
    </source>
</evidence>
<dbReference type="OrthoDB" id="2504905at2759"/>
<sequence>MQSSTSDQKLYPMEAEGDVVARQPIIKLTRQNWIWWHQQLKYAFVYKGYNNLFNAEWTKLNKSSPEFIKANAFGMSTLLSTVSDKLQPVLLQKDYLLKSLVALAKACGQNSIITLFQKLFDLVNLTYDPNTSLASHAYKFVDLYCTFQNCAAGNTFQMDIGEGAVTAILLMSIGQDSSLTGLVQTLYYATPFNLEQITNRLLAGSQPGKPNFTNCISQRSTPSGSTPTRFNQGSNLEEKFKVFLDKYMKDYINSSHSANQAKENSGEDRSTEDTLEDDKGFYIQMDQSNNLQMMSLSEPNTELIHDSGAS</sequence>